<dbReference type="AlphaFoldDB" id="A0A8H3YGU5"/>
<comment type="subunit">
    <text evidence="7">Heterodimer consisting of MSH2-MSH3 (MutS beta). Forms a ternary complex with MutL alpha (MLH1-PMS1).</text>
</comment>
<evidence type="ECO:0000256" key="1">
    <source>
        <dbReference type="ARBA" id="ARBA00006271"/>
    </source>
</evidence>
<organism evidence="10 11">
    <name type="scientific">Naganishia liquefaciens</name>
    <dbReference type="NCBI Taxonomy" id="104408"/>
    <lineage>
        <taxon>Eukaryota</taxon>
        <taxon>Fungi</taxon>
        <taxon>Dikarya</taxon>
        <taxon>Basidiomycota</taxon>
        <taxon>Agaricomycotina</taxon>
        <taxon>Tremellomycetes</taxon>
        <taxon>Filobasidiales</taxon>
        <taxon>Filobasidiaceae</taxon>
        <taxon>Naganishia</taxon>
    </lineage>
</organism>
<dbReference type="OrthoDB" id="276261at2759"/>
<protein>
    <recommendedName>
        <fullName evidence="2 8">DNA mismatch repair protein MSH3</fullName>
    </recommendedName>
    <alternativeName>
        <fullName evidence="2 8">DNA mismatch repair protein MSH3</fullName>
    </alternativeName>
</protein>
<keyword evidence="11" id="KW-1185">Reference proteome</keyword>
<dbReference type="GO" id="GO:0140664">
    <property type="term" value="F:ATP-dependent DNA damage sensor activity"/>
    <property type="evidence" value="ECO:0007669"/>
    <property type="project" value="InterPro"/>
</dbReference>
<gene>
    <name evidence="10" type="ORF">NliqN6_5075</name>
</gene>
<dbReference type="InterPro" id="IPR027417">
    <property type="entry name" value="P-loop_NTPase"/>
</dbReference>
<reference evidence="10" key="1">
    <citation type="submission" date="2020-07" db="EMBL/GenBank/DDBJ databases">
        <title>Draft Genome Sequence of a Deep-Sea Yeast, Naganishia (Cryptococcus) liquefaciens strain N6.</title>
        <authorList>
            <person name="Han Y.W."/>
            <person name="Kajitani R."/>
            <person name="Morimoto H."/>
            <person name="Parhat M."/>
            <person name="Tsubouchi H."/>
            <person name="Bakenova O."/>
            <person name="Ogata M."/>
            <person name="Argunhan B."/>
            <person name="Aoki R."/>
            <person name="Kajiwara S."/>
            <person name="Itoh T."/>
            <person name="Iwasaki H."/>
        </authorList>
    </citation>
    <scope>NUCLEOTIDE SEQUENCE</scope>
    <source>
        <strain evidence="10">N6</strain>
    </source>
</reference>
<keyword evidence="3" id="KW-0547">Nucleotide-binding</keyword>
<evidence type="ECO:0000313" key="11">
    <source>
        <dbReference type="Proteomes" id="UP000620104"/>
    </source>
</evidence>
<dbReference type="PANTHER" id="PTHR11361">
    <property type="entry name" value="DNA MISMATCH REPAIR PROTEIN MUTS FAMILY MEMBER"/>
    <property type="match status" value="1"/>
</dbReference>
<dbReference type="FunFam" id="3.40.50.300:FF:000870">
    <property type="entry name" value="MutS protein homolog 4"/>
    <property type="match status" value="1"/>
</dbReference>
<evidence type="ECO:0000256" key="6">
    <source>
        <dbReference type="ARBA" id="ARBA00023254"/>
    </source>
</evidence>
<dbReference type="SMART" id="SM00534">
    <property type="entry name" value="MUTSac"/>
    <property type="match status" value="1"/>
</dbReference>
<accession>A0A8H3YGU5</accession>
<evidence type="ECO:0000313" key="10">
    <source>
        <dbReference type="EMBL" id="GHJ88673.1"/>
    </source>
</evidence>
<dbReference type="SMART" id="SM00533">
    <property type="entry name" value="MUTSd"/>
    <property type="match status" value="1"/>
</dbReference>
<dbReference type="EMBL" id="BLZA01000030">
    <property type="protein sequence ID" value="GHJ88673.1"/>
    <property type="molecule type" value="Genomic_DNA"/>
</dbReference>
<dbReference type="SUPFAM" id="SSF52540">
    <property type="entry name" value="P-loop containing nucleoside triphosphate hydrolases"/>
    <property type="match status" value="1"/>
</dbReference>
<dbReference type="Proteomes" id="UP000620104">
    <property type="component" value="Unassembled WGS sequence"/>
</dbReference>
<keyword evidence="4" id="KW-0067">ATP-binding</keyword>
<feature type="domain" description="DNA mismatch repair proteins mutS family" evidence="9">
    <location>
        <begin position="598"/>
        <end position="614"/>
    </location>
</feature>
<dbReference type="Pfam" id="PF00488">
    <property type="entry name" value="MutS_V"/>
    <property type="match status" value="1"/>
</dbReference>
<dbReference type="InterPro" id="IPR045076">
    <property type="entry name" value="MutS"/>
</dbReference>
<keyword evidence="5" id="KW-0238">DNA-binding</keyword>
<dbReference type="PIRSF" id="PIRSF005813">
    <property type="entry name" value="MSH2"/>
    <property type="match status" value="1"/>
</dbReference>
<comment type="similarity">
    <text evidence="1">Belongs to the DNA mismatch repair MutS family.</text>
</comment>
<evidence type="ECO:0000256" key="7">
    <source>
        <dbReference type="ARBA" id="ARBA00025902"/>
    </source>
</evidence>
<dbReference type="Pfam" id="PF05192">
    <property type="entry name" value="MutS_III"/>
    <property type="match status" value="1"/>
</dbReference>
<sequence length="785" mass="86800">MTVGIAAYDTVSGRIIITELQDNATFPKTIHHLNLHPPGIILVPDTAISFGSHNNKVNPDHSSSSVLVQCLESKFEIPCEGLAREFWSDTQGYQHLKTYIADDDGKQAGILVAMQDKYYGTAALGALFSYLHENGESFAPHSLPIEYKALEGTMFIDLDTATNLELIKSNLDNKPKNSLFGVMNKTHTKMAERLLRSTILQPVTVKEILEKRLDVVEELLENDALRKSMKTALKGIDNLDVEKLIRNFSRPLKVNDAVAAERRISDLLSLRRLIASMKMFAEALQEAQSGLLQTARAMLRDPKAEAIETLLEGAFNEDATVHQGKRHNYKAIRLYAIKGEPNGTLDIARKTHTEHLADIHQLKDDINEKYQLDLEVKYENDQFVLWGLVQEVEALPGEYTRGKKKGNKCFVNCKDLSKLNYRASESEQEIFKMCDQIVQSVSEGVVENIACLYNATEAIAKIDMFAGFAEICQGVGYTRPEFTGILAIKGGRHPILARWIGGDICIANDTYMAGGSSSFLLIQGANMSGKSTYLRQVALLNVTAMAGCFVPAEYASFRLHDALLSRLSNDESIEKSLSTFAAEMATSSLILGLATNESLVLLDELGRGTAPAEGFGICQAISEELIHRKSFVLFTTHFSELAETIQPFPGTEVLHMHSQMESRNSESQGYNTEHTYRVQQGPVRLHHYGLELAKLAGLPESVLASSTEVAHNLESSRAQTRASSESQAIAARRKTLIGLRGQLITVAESSKLNDADLRAYLRMVQGECVEQLKKTIEARNTAATN</sequence>
<dbReference type="InterPro" id="IPR036187">
    <property type="entry name" value="DNA_mismatch_repair_MutS_sf"/>
</dbReference>
<dbReference type="InterPro" id="IPR011184">
    <property type="entry name" value="DNA_mismatch_repair_Msh2"/>
</dbReference>
<comment type="caution">
    <text evidence="10">The sequence shown here is derived from an EMBL/GenBank/DDBJ whole genome shotgun (WGS) entry which is preliminary data.</text>
</comment>
<dbReference type="SUPFAM" id="SSF48334">
    <property type="entry name" value="DNA repair protein MutS, domain III"/>
    <property type="match status" value="1"/>
</dbReference>
<dbReference type="PROSITE" id="PS00486">
    <property type="entry name" value="DNA_MISMATCH_REPAIR_2"/>
    <property type="match status" value="1"/>
</dbReference>
<dbReference type="GO" id="GO:0005634">
    <property type="term" value="C:nucleus"/>
    <property type="evidence" value="ECO:0007669"/>
    <property type="project" value="TreeGrafter"/>
</dbReference>
<dbReference type="GO" id="GO:0007131">
    <property type="term" value="P:reciprocal meiotic recombination"/>
    <property type="evidence" value="ECO:0007669"/>
    <property type="project" value="TreeGrafter"/>
</dbReference>
<dbReference type="Gene3D" id="3.40.50.300">
    <property type="entry name" value="P-loop containing nucleotide triphosphate hydrolases"/>
    <property type="match status" value="1"/>
</dbReference>
<dbReference type="GO" id="GO:0006298">
    <property type="term" value="P:mismatch repair"/>
    <property type="evidence" value="ECO:0007669"/>
    <property type="project" value="InterPro"/>
</dbReference>
<evidence type="ECO:0000256" key="4">
    <source>
        <dbReference type="ARBA" id="ARBA00022840"/>
    </source>
</evidence>
<proteinExistence type="inferred from homology"/>
<keyword evidence="6" id="KW-0469">Meiosis</keyword>
<dbReference type="Gene3D" id="1.10.1420.10">
    <property type="match status" value="2"/>
</dbReference>
<dbReference type="GO" id="GO:0030983">
    <property type="term" value="F:mismatched DNA binding"/>
    <property type="evidence" value="ECO:0007669"/>
    <property type="project" value="InterPro"/>
</dbReference>
<dbReference type="Gene3D" id="3.30.420.110">
    <property type="entry name" value="MutS, connector domain"/>
    <property type="match status" value="1"/>
</dbReference>
<evidence type="ECO:0000256" key="8">
    <source>
        <dbReference type="ARBA" id="ARBA00073774"/>
    </source>
</evidence>
<evidence type="ECO:0000259" key="9">
    <source>
        <dbReference type="PROSITE" id="PS00486"/>
    </source>
</evidence>
<dbReference type="GO" id="GO:0005524">
    <property type="term" value="F:ATP binding"/>
    <property type="evidence" value="ECO:0007669"/>
    <property type="project" value="UniProtKB-KW"/>
</dbReference>
<evidence type="ECO:0000256" key="2">
    <source>
        <dbReference type="ARBA" id="ARBA00022151"/>
    </source>
</evidence>
<dbReference type="InterPro" id="IPR000432">
    <property type="entry name" value="DNA_mismatch_repair_MutS_C"/>
</dbReference>
<dbReference type="InterPro" id="IPR007696">
    <property type="entry name" value="DNA_mismatch_repair_MutS_core"/>
</dbReference>
<dbReference type="InterPro" id="IPR036678">
    <property type="entry name" value="MutS_con_dom_sf"/>
</dbReference>
<dbReference type="SUPFAM" id="SSF53150">
    <property type="entry name" value="DNA repair protein MutS, domain II"/>
    <property type="match status" value="1"/>
</dbReference>
<evidence type="ECO:0000256" key="5">
    <source>
        <dbReference type="ARBA" id="ARBA00023125"/>
    </source>
</evidence>
<dbReference type="PANTHER" id="PTHR11361:SF21">
    <property type="entry name" value="MUTS PROTEIN HOMOLOG 4"/>
    <property type="match status" value="1"/>
</dbReference>
<name>A0A8H3YGU5_9TREE</name>
<evidence type="ECO:0000256" key="3">
    <source>
        <dbReference type="ARBA" id="ARBA00022741"/>
    </source>
</evidence>